<keyword evidence="3" id="KW-0680">Restriction system</keyword>
<name>A0A173SCE4_ANAHA</name>
<dbReference type="SUPFAM" id="SSF53335">
    <property type="entry name" value="S-adenosyl-L-methionine-dependent methyltransferases"/>
    <property type="match status" value="1"/>
</dbReference>
<dbReference type="EC" id="2.1.1.-" evidence="4"/>
<evidence type="ECO:0000256" key="1">
    <source>
        <dbReference type="ARBA" id="ARBA00022603"/>
    </source>
</evidence>
<evidence type="ECO:0000256" key="2">
    <source>
        <dbReference type="ARBA" id="ARBA00022679"/>
    </source>
</evidence>
<proteinExistence type="inferred from homology"/>
<feature type="domain" description="DNA methylase N-4/N-6" evidence="5">
    <location>
        <begin position="22"/>
        <end position="314"/>
    </location>
</feature>
<dbReference type="Proteomes" id="UP000095553">
    <property type="component" value="Unassembled WGS sequence"/>
</dbReference>
<dbReference type="Pfam" id="PF01555">
    <property type="entry name" value="N6_N4_Mtase"/>
    <property type="match status" value="1"/>
</dbReference>
<accession>A0A173SCE4</accession>
<dbReference type="Gene3D" id="3.40.50.150">
    <property type="entry name" value="Vaccinia Virus protein VP39"/>
    <property type="match status" value="1"/>
</dbReference>
<comment type="similarity">
    <text evidence="4">Belongs to the N(4)/N(6)-methyltransferase family.</text>
</comment>
<dbReference type="RefSeq" id="WP_055072582.1">
    <property type="nucleotide sequence ID" value="NZ_CYXY01000005.1"/>
</dbReference>
<dbReference type="GO" id="GO:0009307">
    <property type="term" value="P:DNA restriction-modification system"/>
    <property type="evidence" value="ECO:0007669"/>
    <property type="project" value="UniProtKB-KW"/>
</dbReference>
<keyword evidence="1 6" id="KW-0489">Methyltransferase</keyword>
<dbReference type="InterPro" id="IPR001091">
    <property type="entry name" value="RM_Methyltransferase"/>
</dbReference>
<dbReference type="GO" id="GO:0003677">
    <property type="term" value="F:DNA binding"/>
    <property type="evidence" value="ECO:0007669"/>
    <property type="project" value="InterPro"/>
</dbReference>
<reference evidence="6 7" key="1">
    <citation type="submission" date="2015-09" db="EMBL/GenBank/DDBJ databases">
        <authorList>
            <consortium name="Pathogen Informatics"/>
        </authorList>
    </citation>
    <scope>NUCLEOTIDE SEQUENCE [LARGE SCALE GENOMIC DNA]</scope>
    <source>
        <strain evidence="6 7">2789STDY5834959</strain>
    </source>
</reference>
<dbReference type="EMBL" id="CYXY01000005">
    <property type="protein sequence ID" value="CUM87475.1"/>
    <property type="molecule type" value="Genomic_DNA"/>
</dbReference>
<dbReference type="GO" id="GO:0008170">
    <property type="term" value="F:N-methyltransferase activity"/>
    <property type="evidence" value="ECO:0007669"/>
    <property type="project" value="InterPro"/>
</dbReference>
<organism evidence="6 7">
    <name type="scientific">Anaerostipes hadrus</name>
    <dbReference type="NCBI Taxonomy" id="649756"/>
    <lineage>
        <taxon>Bacteria</taxon>
        <taxon>Bacillati</taxon>
        <taxon>Bacillota</taxon>
        <taxon>Clostridia</taxon>
        <taxon>Lachnospirales</taxon>
        <taxon>Lachnospiraceae</taxon>
        <taxon>Anaerostipes</taxon>
    </lineage>
</organism>
<dbReference type="PRINTS" id="PR00508">
    <property type="entry name" value="S21N4MTFRASE"/>
</dbReference>
<protein>
    <recommendedName>
        <fullName evidence="4">Methyltransferase</fullName>
        <ecNumber evidence="4">2.1.1.-</ecNumber>
    </recommendedName>
</protein>
<sequence length="328" mass="38637">MKIELINEDCLKAMKSIKSQSVDMILCDLPYKVTGCEWDTQLLDMEKLKEQYLRIVKPNGIIALFAIQPFSTVVMNTFGKYYSHTWYWQKNNATGGVFSKVQPMRCIEEIHIFRKLTTKNNKGQFSKTRNYMIEQRKLTNLKTKELDELLGSQMAKHYFTTGEQFSMPKEDDYIKLQTTGFFQMPYKDLKRMYNSEKKKEDFRYYPQGLQKVNRLIVNTKDRSGEIYKEKANESIQQFTNYPKQLIKFNTETKREHPTQKPVNLLEYLIKTYTKEKEVIMDNCMGSGSTGVAAIKANRSFIGIEMDTNYYKIAQRRIAEISKWKRSKA</sequence>
<evidence type="ECO:0000256" key="4">
    <source>
        <dbReference type="RuleBase" id="RU362026"/>
    </source>
</evidence>
<evidence type="ECO:0000256" key="3">
    <source>
        <dbReference type="ARBA" id="ARBA00022747"/>
    </source>
</evidence>
<dbReference type="AlphaFoldDB" id="A0A173SCE4"/>
<dbReference type="InterPro" id="IPR029063">
    <property type="entry name" value="SAM-dependent_MTases_sf"/>
</dbReference>
<evidence type="ECO:0000313" key="7">
    <source>
        <dbReference type="Proteomes" id="UP000095553"/>
    </source>
</evidence>
<evidence type="ECO:0000259" key="5">
    <source>
        <dbReference type="Pfam" id="PF01555"/>
    </source>
</evidence>
<evidence type="ECO:0000313" key="6">
    <source>
        <dbReference type="EMBL" id="CUM87475.1"/>
    </source>
</evidence>
<gene>
    <name evidence="6" type="primary">dpnA</name>
    <name evidence="6" type="ORF">ERS852571_01098</name>
</gene>
<dbReference type="GO" id="GO:0032259">
    <property type="term" value="P:methylation"/>
    <property type="evidence" value="ECO:0007669"/>
    <property type="project" value="UniProtKB-KW"/>
</dbReference>
<dbReference type="InterPro" id="IPR002941">
    <property type="entry name" value="DNA_methylase_N4/N6"/>
</dbReference>
<keyword evidence="2 6" id="KW-0808">Transferase</keyword>